<sequence length="1393" mass="156958">MLRPHTRESFDFGRSAEWKSPQRKKTRQPGDSQLAKEVAMAKSNPSSGGGPSSAGINVLYSQTQPGAFPNSGQHWVRTGEPAPKTSENGLLFSNPVFQGSPGPAPHSDNITNGANFDVDFPELCRVVREVVPEEELSDVVKDINSSINADEYKIGDNIQRGHIAKDCPAYKAEEIELDPPAKTQPAGSTTPEGESADLEKPSGEQDDVGFTEVHHKKRSSNKTPSVSASKIDSGTTNSSVTEETRESDMEEDDHDHQVDAPSENDSPQGVGSSAAAENPHKDDNTTVTPPKDEAEGGAPAFPGEALMSEASNKSKHKQAAKEGRGKASGNPMGKPSLLSGVNISTGVPPNRISMKRAARKKGGKSHRLRVARAWVKKKRPEVTILAFQELKALEDNLHFNLSRFWEGGRVVVDYSQTGRGGAALLIHPSMKILDSGIKGDGTAAWARIETQAGPVNVMSVYASNKERERREMWAWLNSKLDDSNWVLAGDLNSVELPDDSDGPTAVMHGGELRIWKMLTSNFELIDAYLCVAFTEGSRFTRQCFSGERLDQTRLDRVYMSNGGNWFNHVGKVSHDASQALSDHWPMIIKIVLREGNSEAIRRSTYFKMDSEALRCKDTFQQVKVAWENNPPKVTDPLAKWTLGWARVKSVLRAKKREEKTRAMALDNSRTELLALRMRVQTDCTPEVRERLIALENQVRKKELADAKCWRLRSRIRWMEAGEAPSHYYFAQLKAKHARDTTNSLRRDNAEETSSEAEIQAEVTKHFREQFDCPDALPGDLRERKEILKLVDRKATPSQNRALSAPPQPLEIDQLVEDLPRDKAPGLDGVTNNVIQDCWPFIRADCLALMEAFWRDGNLLHQHRQGVIKLIPKNEEKWRLQNWRPITLMGITYKLIGKLLALRLKRLVADLTSPQQTGFIEGRTLFDNLLGSRLGAEWAISSNQEAMFLKLDFSKAFDRVRHDFMWDTLAAMQIDPHFIKLLQGIAERGELITYLGGPIGDGISDQQIGEFILGKIQKRLFHWSTKLLTWAGRTIIMKHILGMIPTYQFMTLSLTRSGFSELEKSIRVFLWGLNSEGNPKKSLVSWERIQRPKLEEGLGLGNFELQSNTMKMKLLTKIMTGERTEWIRILEADLQKHYTGWASSNEGVFPIKEFLLLGPSNPRRISKTGRWVLKGWYSARKKLTFCPRGAPLSQGLHIWKLRLLIEMSTVPLNLNWRKLNTLFRQSEIRKIEDLMNEQGQRRILPGLNRLLEDDVSSQSDITALSNWLQQTTPSRRNLEESSGWKWDVDGNTLRGWALTNAWWRKILSQPPPPDLKLFDKWPNGGGIMEWSTRWKALWKGHQSGKEQTMDLETVPTRILHQKPRCQDGSLRRHLPTMQPDGGNHQTPLLGLPKN</sequence>
<feature type="compositionally biased region" description="Basic and acidic residues" evidence="1">
    <location>
        <begin position="278"/>
        <end position="294"/>
    </location>
</feature>
<dbReference type="Proteomes" id="UP001633002">
    <property type="component" value="Unassembled WGS sequence"/>
</dbReference>
<dbReference type="Pfam" id="PF03372">
    <property type="entry name" value="Exo_endo_phos"/>
    <property type="match status" value="1"/>
</dbReference>
<organism evidence="4 5">
    <name type="scientific">Riccia sorocarpa</name>
    <dbReference type="NCBI Taxonomy" id="122646"/>
    <lineage>
        <taxon>Eukaryota</taxon>
        <taxon>Viridiplantae</taxon>
        <taxon>Streptophyta</taxon>
        <taxon>Embryophyta</taxon>
        <taxon>Marchantiophyta</taxon>
        <taxon>Marchantiopsida</taxon>
        <taxon>Marchantiidae</taxon>
        <taxon>Marchantiales</taxon>
        <taxon>Ricciaceae</taxon>
        <taxon>Riccia</taxon>
    </lineage>
</organism>
<dbReference type="Pfam" id="PF00078">
    <property type="entry name" value="RVT_1"/>
    <property type="match status" value="1"/>
</dbReference>
<feature type="compositionally biased region" description="Basic residues" evidence="1">
    <location>
        <begin position="353"/>
        <end position="365"/>
    </location>
</feature>
<name>A0ABD3H614_9MARC</name>
<dbReference type="InterPro" id="IPR043502">
    <property type="entry name" value="DNA/RNA_pol_sf"/>
</dbReference>
<dbReference type="InterPro" id="IPR000477">
    <property type="entry name" value="RT_dom"/>
</dbReference>
<feature type="domain" description="Endonuclease/exonuclease/phosphatase" evidence="3">
    <location>
        <begin position="362"/>
        <end position="583"/>
    </location>
</feature>
<keyword evidence="5" id="KW-1185">Reference proteome</keyword>
<gene>
    <name evidence="4" type="ORF">R1sor_003979</name>
</gene>
<dbReference type="SUPFAM" id="SSF56672">
    <property type="entry name" value="DNA/RNA polymerases"/>
    <property type="match status" value="1"/>
</dbReference>
<feature type="compositionally biased region" description="Polar residues" evidence="1">
    <location>
        <begin position="59"/>
        <end position="73"/>
    </location>
</feature>
<dbReference type="InterPro" id="IPR036691">
    <property type="entry name" value="Endo/exonu/phosph_ase_sf"/>
</dbReference>
<protein>
    <recommendedName>
        <fullName evidence="6">Reverse transcriptase domain-containing protein</fullName>
    </recommendedName>
</protein>
<dbReference type="EMBL" id="JBJQOH010000006">
    <property type="protein sequence ID" value="KAL3685957.1"/>
    <property type="molecule type" value="Genomic_DNA"/>
</dbReference>
<evidence type="ECO:0000313" key="4">
    <source>
        <dbReference type="EMBL" id="KAL3685957.1"/>
    </source>
</evidence>
<feature type="domain" description="Reverse transcriptase" evidence="2">
    <location>
        <begin position="870"/>
        <end position="1000"/>
    </location>
</feature>
<dbReference type="Gene3D" id="3.60.10.10">
    <property type="entry name" value="Endonuclease/exonuclease/phosphatase"/>
    <property type="match status" value="1"/>
</dbReference>
<evidence type="ECO:0000259" key="2">
    <source>
        <dbReference type="Pfam" id="PF00078"/>
    </source>
</evidence>
<evidence type="ECO:0000256" key="1">
    <source>
        <dbReference type="SAM" id="MobiDB-lite"/>
    </source>
</evidence>
<feature type="compositionally biased region" description="Polar residues" evidence="1">
    <location>
        <begin position="221"/>
        <end position="241"/>
    </location>
</feature>
<dbReference type="PANTHER" id="PTHR19446">
    <property type="entry name" value="REVERSE TRANSCRIPTASES"/>
    <property type="match status" value="1"/>
</dbReference>
<feature type="compositionally biased region" description="Low complexity" evidence="1">
    <location>
        <begin position="296"/>
        <end position="305"/>
    </location>
</feature>
<accession>A0ABD3H614</accession>
<feature type="region of interest" description="Disordered" evidence="1">
    <location>
        <begin position="170"/>
        <end position="365"/>
    </location>
</feature>
<feature type="region of interest" description="Disordered" evidence="1">
    <location>
        <begin position="1"/>
        <end position="113"/>
    </location>
</feature>
<feature type="compositionally biased region" description="Basic and acidic residues" evidence="1">
    <location>
        <begin position="1"/>
        <end position="17"/>
    </location>
</feature>
<dbReference type="SUPFAM" id="SSF56219">
    <property type="entry name" value="DNase I-like"/>
    <property type="match status" value="1"/>
</dbReference>
<comment type="caution">
    <text evidence="4">The sequence shown here is derived from an EMBL/GenBank/DDBJ whole genome shotgun (WGS) entry which is preliminary data.</text>
</comment>
<reference evidence="4 5" key="1">
    <citation type="submission" date="2024-09" db="EMBL/GenBank/DDBJ databases">
        <title>Chromosome-scale assembly of Riccia sorocarpa.</title>
        <authorList>
            <person name="Paukszto L."/>
        </authorList>
    </citation>
    <scope>NUCLEOTIDE SEQUENCE [LARGE SCALE GENOMIC DNA]</scope>
    <source>
        <strain evidence="4">LP-2024</strain>
        <tissue evidence="4">Aerial parts of the thallus</tissue>
    </source>
</reference>
<evidence type="ECO:0000313" key="5">
    <source>
        <dbReference type="Proteomes" id="UP001633002"/>
    </source>
</evidence>
<proteinExistence type="predicted"/>
<evidence type="ECO:0008006" key="6">
    <source>
        <dbReference type="Google" id="ProtNLM"/>
    </source>
</evidence>
<evidence type="ECO:0000259" key="3">
    <source>
        <dbReference type="Pfam" id="PF03372"/>
    </source>
</evidence>
<feature type="region of interest" description="Disordered" evidence="1">
    <location>
        <begin position="1364"/>
        <end position="1393"/>
    </location>
</feature>
<dbReference type="InterPro" id="IPR005135">
    <property type="entry name" value="Endo/exonuclease/phosphatase"/>
</dbReference>